<evidence type="ECO:0000313" key="1">
    <source>
        <dbReference type="EMBL" id="KAK6741629.1"/>
    </source>
</evidence>
<dbReference type="EMBL" id="JAVFWL010000003">
    <property type="protein sequence ID" value="KAK6741629.1"/>
    <property type="molecule type" value="Genomic_DNA"/>
</dbReference>
<name>A0ABR1CTG4_NECAM</name>
<keyword evidence="2" id="KW-1185">Reference proteome</keyword>
<reference evidence="1 2" key="1">
    <citation type="submission" date="2023-08" db="EMBL/GenBank/DDBJ databases">
        <title>A Necator americanus chromosomal reference genome.</title>
        <authorList>
            <person name="Ilik V."/>
            <person name="Petrzelkova K.J."/>
            <person name="Pardy F."/>
            <person name="Fuh T."/>
            <person name="Niatou-Singa F.S."/>
            <person name="Gouil Q."/>
            <person name="Baker L."/>
            <person name="Ritchie M.E."/>
            <person name="Jex A.R."/>
            <person name="Gazzola D."/>
            <person name="Li H."/>
            <person name="Toshio Fujiwara R."/>
            <person name="Zhan B."/>
            <person name="Aroian R.V."/>
            <person name="Pafco B."/>
            <person name="Schwarz E.M."/>
        </authorList>
    </citation>
    <scope>NUCLEOTIDE SEQUENCE [LARGE SCALE GENOMIC DNA]</scope>
    <source>
        <strain evidence="1 2">Aroian</strain>
        <tissue evidence="1">Whole animal</tissue>
    </source>
</reference>
<sequence>MDDDQLRELFTSLAVLAQQGPIPVQAYSVLVHNHSPEALAEQLHQKWLADGRFAPIASNIVLHVRKTNSSGMALSSCVLALLLNDYRNRLEVRNRSRLMFRNSVKCIFEMYVVFLQIDSCVAKCLVKPMFKCLDILIDDNSDSEDFLAMGVLMTDHGSVLNNLNSYLVDKLIVKMRSKICSDDEQMNGYIRRIFLHVLDLWAFGWNELTIPESLTMDYHDSESEENFAPGRKKNVVKKEFDRHCRTLIPTAVSTAPLRVQPLAQLSVLHVVLTRPYFDCNEDGACIKVQRRILQMGPGLLGKKRQCPNCETPCYVTNQTNANCEDEYWKFGRCKC</sequence>
<protein>
    <submittedName>
        <fullName evidence="1">Uncharacterized protein</fullName>
    </submittedName>
</protein>
<dbReference type="PANTHER" id="PTHR23254">
    <property type="entry name" value="EIF4G DOMAIN PROTEIN"/>
    <property type="match status" value="1"/>
</dbReference>
<proteinExistence type="predicted"/>
<accession>A0ABR1CTG4</accession>
<comment type="caution">
    <text evidence="1">The sequence shown here is derived from an EMBL/GenBank/DDBJ whole genome shotgun (WGS) entry which is preliminary data.</text>
</comment>
<dbReference type="InterPro" id="IPR051367">
    <property type="entry name" value="mRNA_TranslReg/HistoneTransl"/>
</dbReference>
<dbReference type="Gene3D" id="1.25.40.180">
    <property type="match status" value="1"/>
</dbReference>
<dbReference type="PANTHER" id="PTHR23254:SF16">
    <property type="entry name" value="CBP80_20-DEPENDENT TRANSLATION INITIATION FACTOR"/>
    <property type="match status" value="1"/>
</dbReference>
<organism evidence="1 2">
    <name type="scientific">Necator americanus</name>
    <name type="common">Human hookworm</name>
    <dbReference type="NCBI Taxonomy" id="51031"/>
    <lineage>
        <taxon>Eukaryota</taxon>
        <taxon>Metazoa</taxon>
        <taxon>Ecdysozoa</taxon>
        <taxon>Nematoda</taxon>
        <taxon>Chromadorea</taxon>
        <taxon>Rhabditida</taxon>
        <taxon>Rhabditina</taxon>
        <taxon>Rhabditomorpha</taxon>
        <taxon>Strongyloidea</taxon>
        <taxon>Ancylostomatidae</taxon>
        <taxon>Bunostominae</taxon>
        <taxon>Necator</taxon>
    </lineage>
</organism>
<gene>
    <name evidence="1" type="primary">Necator_chrIII.g10241</name>
    <name evidence="1" type="ORF">RB195_009476</name>
</gene>
<evidence type="ECO:0000313" key="2">
    <source>
        <dbReference type="Proteomes" id="UP001303046"/>
    </source>
</evidence>
<dbReference type="Proteomes" id="UP001303046">
    <property type="component" value="Unassembled WGS sequence"/>
</dbReference>